<sequence>MGSILFSSTRTCLSASSSEFLVTTPESWVALSRITPSCCCSGTLFAAEFACSSKAAAFLAARFL</sequence>
<dbReference type="EMBL" id="GGEC01068872">
    <property type="protein sequence ID" value="MBX49356.1"/>
    <property type="molecule type" value="Transcribed_RNA"/>
</dbReference>
<evidence type="ECO:0000313" key="1">
    <source>
        <dbReference type="EMBL" id="MBX49356.1"/>
    </source>
</evidence>
<proteinExistence type="predicted"/>
<accession>A0A2P2P3J6</accession>
<name>A0A2P2P3J6_RHIMU</name>
<organism evidence="1">
    <name type="scientific">Rhizophora mucronata</name>
    <name type="common">Asiatic mangrove</name>
    <dbReference type="NCBI Taxonomy" id="61149"/>
    <lineage>
        <taxon>Eukaryota</taxon>
        <taxon>Viridiplantae</taxon>
        <taxon>Streptophyta</taxon>
        <taxon>Embryophyta</taxon>
        <taxon>Tracheophyta</taxon>
        <taxon>Spermatophyta</taxon>
        <taxon>Magnoliopsida</taxon>
        <taxon>eudicotyledons</taxon>
        <taxon>Gunneridae</taxon>
        <taxon>Pentapetalae</taxon>
        <taxon>rosids</taxon>
        <taxon>fabids</taxon>
        <taxon>Malpighiales</taxon>
        <taxon>Rhizophoraceae</taxon>
        <taxon>Rhizophora</taxon>
    </lineage>
</organism>
<dbReference type="AlphaFoldDB" id="A0A2P2P3J6"/>
<protein>
    <submittedName>
        <fullName evidence="1">Uncharacterized protein</fullName>
    </submittedName>
</protein>
<reference evidence="1" key="1">
    <citation type="submission" date="2018-02" db="EMBL/GenBank/DDBJ databases">
        <title>Rhizophora mucronata_Transcriptome.</title>
        <authorList>
            <person name="Meera S.P."/>
            <person name="Sreeshan A."/>
            <person name="Augustine A."/>
        </authorList>
    </citation>
    <scope>NUCLEOTIDE SEQUENCE</scope>
    <source>
        <tissue evidence="1">Leaf</tissue>
    </source>
</reference>